<dbReference type="PANTHER" id="PTHR22674">
    <property type="entry name" value="NTPASE, KAP FAMILY P-LOOP DOMAIN-CONTAINING 1"/>
    <property type="match status" value="1"/>
</dbReference>
<dbReference type="Proteomes" id="UP000638732">
    <property type="component" value="Unassembled WGS sequence"/>
</dbReference>
<reference evidence="4" key="1">
    <citation type="submission" date="2020-01" db="EMBL/GenBank/DDBJ databases">
        <authorList>
            <person name="Seo Y.L."/>
        </authorList>
    </citation>
    <scope>NUCLEOTIDE SEQUENCE</scope>
    <source>
        <strain evidence="4">R11</strain>
    </source>
</reference>
<proteinExistence type="predicted"/>
<feature type="compositionally biased region" description="Low complexity" evidence="1">
    <location>
        <begin position="568"/>
        <end position="590"/>
    </location>
</feature>
<evidence type="ECO:0000256" key="2">
    <source>
        <dbReference type="SAM" id="Phobius"/>
    </source>
</evidence>
<evidence type="ECO:0000313" key="4">
    <source>
        <dbReference type="EMBL" id="NCD70704.1"/>
    </source>
</evidence>
<dbReference type="RefSeq" id="WP_166586662.1">
    <property type="nucleotide sequence ID" value="NZ_WWEO01000043.1"/>
</dbReference>
<dbReference type="AlphaFoldDB" id="A0A966DVN5"/>
<feature type="region of interest" description="Disordered" evidence="1">
    <location>
        <begin position="1"/>
        <end position="22"/>
    </location>
</feature>
<name>A0A966DVN5_9SPHI</name>
<feature type="transmembrane region" description="Helical" evidence="2">
    <location>
        <begin position="147"/>
        <end position="168"/>
    </location>
</feature>
<protein>
    <recommendedName>
        <fullName evidence="3">KAP NTPase domain-containing protein</fullName>
    </recommendedName>
</protein>
<evidence type="ECO:0000256" key="1">
    <source>
        <dbReference type="SAM" id="MobiDB-lite"/>
    </source>
</evidence>
<sequence>MSDAQPPPSAEQTYTTGTPNSNQIFIRGAGNTDQPTSLVNDTLGFKPYVEAVFSYLKNPLTKPPFTLSIEGDWGSGKSSFMFQLEESLHAAKMRTIKFNAWRHDKVESMWAAFALHFIKELTGKLPWYQRVWVHFRLRYRRFDLAKGWFSVVKNVVLFAFFCWLIVLVRKQLPALENLSFIKEDKINLAVILPLFGSAGVFIGLLFFLHEISEVTGNPFKADLQRFITKPNYEGNAAFIEEFHRDFDVTVKLLARGEEKIFVFVDDLDRAEVPKAAELMQGLNMMISNNPRLIFIIGMDREKVAAGVAAKYKDLLPFLNPEQGPLNTVVGLEQARAFGYTFLEKFIQLSFKIPIPSKDATEDFIRSLSGAQEVLQPAATTISYQPVLTIADGEDTQQFQEVIMLLAPFFDYNPRKIKQLINVFRLKAHIANSTGLFIDDNPEVAPLNIPRLGKFIALTLKWPQLVDDLVASPFLIREILKEKTGLDSPVSGWESNKEFMRLLQLGPDTYGSNRDYSIEYLDVLPLIETSPSYIPNAAGDQDRTDERAFESYDGGDGSRRNPPPRQNVSSSPNYSESSYAPPPVGSSAPSPDNTDYSKVRSTDIPNAPRNAPPAP</sequence>
<dbReference type="EMBL" id="WWEO01000043">
    <property type="protein sequence ID" value="NCD70704.1"/>
    <property type="molecule type" value="Genomic_DNA"/>
</dbReference>
<feature type="compositionally biased region" description="Basic and acidic residues" evidence="1">
    <location>
        <begin position="539"/>
        <end position="549"/>
    </location>
</feature>
<evidence type="ECO:0000259" key="3">
    <source>
        <dbReference type="Pfam" id="PF07693"/>
    </source>
</evidence>
<keyword evidence="2" id="KW-0812">Transmembrane</keyword>
<dbReference type="PANTHER" id="PTHR22674:SF6">
    <property type="entry name" value="NTPASE KAP FAMILY P-LOOP DOMAIN-CONTAINING PROTEIN 1"/>
    <property type="match status" value="1"/>
</dbReference>
<organism evidence="4 5">
    <name type="scientific">Mucilaginibacter agri</name>
    <dbReference type="NCBI Taxonomy" id="2695265"/>
    <lineage>
        <taxon>Bacteria</taxon>
        <taxon>Pseudomonadati</taxon>
        <taxon>Bacteroidota</taxon>
        <taxon>Sphingobacteriia</taxon>
        <taxon>Sphingobacteriales</taxon>
        <taxon>Sphingobacteriaceae</taxon>
        <taxon>Mucilaginibacter</taxon>
    </lineage>
</organism>
<dbReference type="InterPro" id="IPR027417">
    <property type="entry name" value="P-loop_NTPase"/>
</dbReference>
<dbReference type="InterPro" id="IPR052754">
    <property type="entry name" value="NTPase_KAP_P-loop"/>
</dbReference>
<feature type="region of interest" description="Disordered" evidence="1">
    <location>
        <begin position="533"/>
        <end position="614"/>
    </location>
</feature>
<comment type="caution">
    <text evidence="4">The sequence shown here is derived from an EMBL/GenBank/DDBJ whole genome shotgun (WGS) entry which is preliminary data.</text>
</comment>
<evidence type="ECO:0000313" key="5">
    <source>
        <dbReference type="Proteomes" id="UP000638732"/>
    </source>
</evidence>
<feature type="domain" description="KAP NTPase" evidence="3">
    <location>
        <begin position="45"/>
        <end position="312"/>
    </location>
</feature>
<dbReference type="Pfam" id="PF07693">
    <property type="entry name" value="KAP_NTPase"/>
    <property type="match status" value="2"/>
</dbReference>
<keyword evidence="2" id="KW-0472">Membrane</keyword>
<dbReference type="InterPro" id="IPR011646">
    <property type="entry name" value="KAP_P-loop"/>
</dbReference>
<keyword evidence="2" id="KW-1133">Transmembrane helix</keyword>
<dbReference type="SUPFAM" id="SSF52540">
    <property type="entry name" value="P-loop containing nucleoside triphosphate hydrolases"/>
    <property type="match status" value="1"/>
</dbReference>
<keyword evidence="5" id="KW-1185">Reference proteome</keyword>
<feature type="domain" description="KAP NTPase" evidence="3">
    <location>
        <begin position="338"/>
        <end position="425"/>
    </location>
</feature>
<gene>
    <name evidence="4" type="ORF">GSY63_15150</name>
</gene>
<feature type="transmembrane region" description="Helical" evidence="2">
    <location>
        <begin position="188"/>
        <end position="208"/>
    </location>
</feature>
<reference evidence="4" key="2">
    <citation type="submission" date="2020-10" db="EMBL/GenBank/DDBJ databases">
        <title>Mucilaginibacter sp. nov., isolated from soil.</title>
        <authorList>
            <person name="Jeon C.O."/>
        </authorList>
    </citation>
    <scope>NUCLEOTIDE SEQUENCE</scope>
    <source>
        <strain evidence="4">R11</strain>
    </source>
</reference>
<accession>A0A966DVN5</accession>
<feature type="compositionally biased region" description="Polar residues" evidence="1">
    <location>
        <begin position="10"/>
        <end position="22"/>
    </location>
</feature>